<dbReference type="InterPro" id="IPR021860">
    <property type="entry name" value="Peptidase_S12_Pab87-rel_C"/>
</dbReference>
<dbReference type="SUPFAM" id="SSF56601">
    <property type="entry name" value="beta-lactamase/transpeptidase-like"/>
    <property type="match status" value="1"/>
</dbReference>
<dbReference type="InterPro" id="IPR050491">
    <property type="entry name" value="AmpC-like"/>
</dbReference>
<feature type="domain" description="Peptidase S12 Pab87-related C-terminal" evidence="3">
    <location>
        <begin position="422"/>
        <end position="517"/>
    </location>
</feature>
<evidence type="ECO:0000256" key="1">
    <source>
        <dbReference type="SAM" id="SignalP"/>
    </source>
</evidence>
<comment type="caution">
    <text evidence="4">The sequence shown here is derived from an EMBL/GenBank/DDBJ whole genome shotgun (WGS) entry which is preliminary data.</text>
</comment>
<evidence type="ECO:0000313" key="4">
    <source>
        <dbReference type="EMBL" id="RKE45598.1"/>
    </source>
</evidence>
<proteinExistence type="predicted"/>
<evidence type="ECO:0000259" key="2">
    <source>
        <dbReference type="Pfam" id="PF00144"/>
    </source>
</evidence>
<sequence>MKIFKRFLFTALINFGISMQVIAQVTAFQVDSLMKSALAKLEVTGAAIAIVKDGKVVIQKGYGTRDIDAPFLVNEYTNFQIASTSKAFTVAALAILVEEGKITWEDKVKDHIPEFKMYNDYVTENMNIADLLTHRSGLGLGVGDLMFFPDGGDFGAKDVVKVFQYFKPVSAFRTQFDYDNLLYIVAGEVIHRVSGQPFGTFVENRILMPLGMNRSKVDKKSMLKDENTASPHSLIANKVKRINFFENSEAAAAGGIYSNVADMTKWMSVQLNRGKYGHNLDSTLFSVANSKRMWTIHTPLGVEESKRYKSHFLGYGLGWFLTDKNGCMVVSHSGYVPGMHSEVILVPDLNLGITILNNSDHSGGALNHAVTNAILDKYLGLSELKWVDMGVNFLAQNKGKDDEATTKVWAKVDSLKKQKVDIQKYIGSYSDRWFGEVQVYLKDKELRIRSVRSPKLNGLMHVYEKDIFAIRWDYQDMNCDVLATFTLNKEGKAESIKMKGISPNIDFSFDFQDLDLRRKP</sequence>
<dbReference type="Gene3D" id="3.40.710.10">
    <property type="entry name" value="DD-peptidase/beta-lactamase superfamily"/>
    <property type="match status" value="1"/>
</dbReference>
<evidence type="ECO:0000313" key="5">
    <source>
        <dbReference type="Proteomes" id="UP000286246"/>
    </source>
</evidence>
<feature type="domain" description="Beta-lactamase-related" evidence="2">
    <location>
        <begin position="30"/>
        <end position="364"/>
    </location>
</feature>
<feature type="chain" id="PRO_5019268115" evidence="1">
    <location>
        <begin position="24"/>
        <end position="520"/>
    </location>
</feature>
<dbReference type="Proteomes" id="UP000286246">
    <property type="component" value="Unassembled WGS sequence"/>
</dbReference>
<feature type="signal peptide" evidence="1">
    <location>
        <begin position="1"/>
        <end position="23"/>
    </location>
</feature>
<dbReference type="EMBL" id="RAPY01000005">
    <property type="protein sequence ID" value="RKE45598.1"/>
    <property type="molecule type" value="Genomic_DNA"/>
</dbReference>
<dbReference type="PANTHER" id="PTHR46825">
    <property type="entry name" value="D-ALANYL-D-ALANINE-CARBOXYPEPTIDASE/ENDOPEPTIDASE AMPH"/>
    <property type="match status" value="1"/>
</dbReference>
<dbReference type="InterPro" id="IPR012338">
    <property type="entry name" value="Beta-lactam/transpept-like"/>
</dbReference>
<dbReference type="PANTHER" id="PTHR46825:SF15">
    <property type="entry name" value="BETA-LACTAMASE-RELATED DOMAIN-CONTAINING PROTEIN"/>
    <property type="match status" value="1"/>
</dbReference>
<dbReference type="Pfam" id="PF11954">
    <property type="entry name" value="DUF3471"/>
    <property type="match status" value="1"/>
</dbReference>
<dbReference type="AlphaFoldDB" id="A0A420AMD4"/>
<evidence type="ECO:0000259" key="3">
    <source>
        <dbReference type="Pfam" id="PF11954"/>
    </source>
</evidence>
<dbReference type="RefSeq" id="WP_208642606.1">
    <property type="nucleotide sequence ID" value="NZ_RAPY01000005.1"/>
</dbReference>
<dbReference type="Gene3D" id="2.40.128.600">
    <property type="match status" value="1"/>
</dbReference>
<accession>A0A420AMD4</accession>
<name>A0A420AMD4_SPHD1</name>
<protein>
    <submittedName>
        <fullName evidence="4">CubicO group peptidase (Beta-lactamase class C family)</fullName>
    </submittedName>
</protein>
<organism evidence="4 5">
    <name type="scientific">Sphingobacterium detergens</name>
    <dbReference type="NCBI Taxonomy" id="1145106"/>
    <lineage>
        <taxon>Bacteria</taxon>
        <taxon>Pseudomonadati</taxon>
        <taxon>Bacteroidota</taxon>
        <taxon>Sphingobacteriia</taxon>
        <taxon>Sphingobacteriales</taxon>
        <taxon>Sphingobacteriaceae</taxon>
        <taxon>Sphingobacterium</taxon>
    </lineage>
</organism>
<keyword evidence="5" id="KW-1185">Reference proteome</keyword>
<dbReference type="Pfam" id="PF00144">
    <property type="entry name" value="Beta-lactamase"/>
    <property type="match status" value="1"/>
</dbReference>
<reference evidence="4 5" key="1">
    <citation type="submission" date="2018-09" db="EMBL/GenBank/DDBJ databases">
        <title>Genomic Encyclopedia of Type Strains, Phase III (KMG-III): the genomes of soil and plant-associated and newly described type strains.</title>
        <authorList>
            <person name="Whitman W."/>
        </authorList>
    </citation>
    <scope>NUCLEOTIDE SEQUENCE [LARGE SCALE GENOMIC DNA]</scope>
    <source>
        <strain evidence="4 5">CECT 7938</strain>
    </source>
</reference>
<gene>
    <name evidence="4" type="ORF">DFQ12_4678</name>
</gene>
<keyword evidence="1" id="KW-0732">Signal</keyword>
<dbReference type="InterPro" id="IPR001466">
    <property type="entry name" value="Beta-lactam-related"/>
</dbReference>